<name>A0A835H0V3_9MAGN</name>
<dbReference type="EMBL" id="JADFTS010000009">
    <property type="protein sequence ID" value="KAF9590085.1"/>
    <property type="molecule type" value="Genomic_DNA"/>
</dbReference>
<comment type="caution">
    <text evidence="1">The sequence shown here is derived from an EMBL/GenBank/DDBJ whole genome shotgun (WGS) entry which is preliminary data.</text>
</comment>
<feature type="non-terminal residue" evidence="1">
    <location>
        <position position="100"/>
    </location>
</feature>
<evidence type="ECO:0000313" key="1">
    <source>
        <dbReference type="EMBL" id="KAF9590085.1"/>
    </source>
</evidence>
<protein>
    <submittedName>
        <fullName evidence="1">Uncharacterized protein</fullName>
    </submittedName>
</protein>
<evidence type="ECO:0000313" key="2">
    <source>
        <dbReference type="Proteomes" id="UP000631114"/>
    </source>
</evidence>
<reference evidence="1 2" key="1">
    <citation type="submission" date="2020-10" db="EMBL/GenBank/DDBJ databases">
        <title>The Coptis chinensis genome and diversification of protoberbering-type alkaloids.</title>
        <authorList>
            <person name="Wang B."/>
            <person name="Shu S."/>
            <person name="Song C."/>
            <person name="Liu Y."/>
        </authorList>
    </citation>
    <scope>NUCLEOTIDE SEQUENCE [LARGE SCALE GENOMIC DNA]</scope>
    <source>
        <strain evidence="1">HL-2020</strain>
        <tissue evidence="1">Leaf</tissue>
    </source>
</reference>
<proteinExistence type="predicted"/>
<organism evidence="1 2">
    <name type="scientific">Coptis chinensis</name>
    <dbReference type="NCBI Taxonomy" id="261450"/>
    <lineage>
        <taxon>Eukaryota</taxon>
        <taxon>Viridiplantae</taxon>
        <taxon>Streptophyta</taxon>
        <taxon>Embryophyta</taxon>
        <taxon>Tracheophyta</taxon>
        <taxon>Spermatophyta</taxon>
        <taxon>Magnoliopsida</taxon>
        <taxon>Ranunculales</taxon>
        <taxon>Ranunculaceae</taxon>
        <taxon>Coptidoideae</taxon>
        <taxon>Coptis</taxon>
    </lineage>
</organism>
<keyword evidence="2" id="KW-1185">Reference proteome</keyword>
<dbReference type="AlphaFoldDB" id="A0A835H0V3"/>
<accession>A0A835H0V3</accession>
<dbReference type="Proteomes" id="UP000631114">
    <property type="component" value="Unassembled WGS sequence"/>
</dbReference>
<gene>
    <name evidence="1" type="ORF">IFM89_030666</name>
</gene>
<sequence>NSPAAISSRQVGQFGSPPSGQFENGFYLDSRSLCIGLQSARSAHPPSYVEDLDSPIGGGGGGVVVEEEEGFDSFFPPGRLNWDSVCCVLGFEEVLLLLFC</sequence>